<sequence>MAERSDYQTGTRSVPVIPYDTFEAANLFLATGRTLREVLPRIGLTEPEWAPLREAYRWFPYSYDDRARRAYFDGLDDAAICRLVLPPRWRLPDGAAPDGAAPDGAPPDLRTTWHIREAVRRKPHIGPFADCGWPLTCVAAHPEATLCCYTHDGAHVYFNGEPLADKQGNLLDVDAGSFKAFGGRWLHDRHRVYGEGEYGAQRKTYWYEVEGADIATFEALNLRYARDRERAYYITGKTIRTKSPAAFEIVPQVSLNYRDHSCDFRRDGSILARDRESVYFYGARLKGARPATFRELGHDYATDDTNVWYLDEKKIIDGADAATFTVHGPGDPPLRLRGNGPCATDRHRPYLRAAPCDPAASVEDWRPFFESRPELDDWWWHRLTRETPRP</sequence>
<dbReference type="Pfam" id="PF13644">
    <property type="entry name" value="DKNYY"/>
    <property type="match status" value="1"/>
</dbReference>
<dbReference type="EMBL" id="CP065997">
    <property type="protein sequence ID" value="QQB32503.1"/>
    <property type="molecule type" value="Genomic_DNA"/>
</dbReference>
<evidence type="ECO:0000313" key="1">
    <source>
        <dbReference type="EMBL" id="QQB32503.1"/>
    </source>
</evidence>
<gene>
    <name evidence="1" type="ORF">I6I07_17660</name>
</gene>
<protein>
    <submittedName>
        <fullName evidence="1">DKNYY domain-containing protein</fullName>
    </submittedName>
</protein>
<dbReference type="RefSeq" id="WP_198483062.1">
    <property type="nucleotide sequence ID" value="NZ_CP065997.1"/>
</dbReference>
<name>A0A7T4AYQ8_9BURK</name>
<dbReference type="InterPro" id="IPR027375">
    <property type="entry name" value="DKNYY"/>
</dbReference>
<accession>A0A7T4AYQ8</accession>
<evidence type="ECO:0000313" key="2">
    <source>
        <dbReference type="Proteomes" id="UP000595231"/>
    </source>
</evidence>
<proteinExistence type="predicted"/>
<reference evidence="1 2" key="1">
    <citation type="submission" date="2020-12" db="EMBL/GenBank/DDBJ databases">
        <title>FDA dAtabase for Regulatory Grade micrObial Sequences (FDA-ARGOS): Supporting development and validation of Infectious Disease Dx tests.</title>
        <authorList>
            <person name="Sproer C."/>
            <person name="Gronow S."/>
            <person name="Severitt S."/>
            <person name="Schroder I."/>
            <person name="Tallon L."/>
            <person name="Sadzewicz L."/>
            <person name="Zhao X."/>
            <person name="Boylan J."/>
            <person name="Ott S."/>
            <person name="Bowen H."/>
            <person name="Vavikolanu K."/>
            <person name="Mehta A."/>
            <person name="Aluvathingal J."/>
            <person name="Nadendla S."/>
            <person name="Lowell S."/>
            <person name="Myers T."/>
            <person name="Yan Y."/>
            <person name="Sichtig H."/>
        </authorList>
    </citation>
    <scope>NUCLEOTIDE SEQUENCE [LARGE SCALE GENOMIC DNA]</scope>
    <source>
        <strain evidence="1 2">FDAARGOS_1050</strain>
    </source>
</reference>
<dbReference type="AlphaFoldDB" id="A0A7T4AYQ8"/>
<organism evidence="1 2">
    <name type="scientific">Achromobacter deleyi</name>
    <dbReference type="NCBI Taxonomy" id="1353891"/>
    <lineage>
        <taxon>Bacteria</taxon>
        <taxon>Pseudomonadati</taxon>
        <taxon>Pseudomonadota</taxon>
        <taxon>Betaproteobacteria</taxon>
        <taxon>Burkholderiales</taxon>
        <taxon>Alcaligenaceae</taxon>
        <taxon>Achromobacter</taxon>
    </lineage>
</organism>
<dbReference type="Proteomes" id="UP000595231">
    <property type="component" value="Chromosome"/>
</dbReference>